<protein>
    <submittedName>
        <fullName evidence="5">NUT family member 2G-like</fullName>
    </submittedName>
</protein>
<keyword evidence="4" id="KW-1185">Reference proteome</keyword>
<dbReference type="GeneID" id="105990853"/>
<accession>A0A1S3FS14</accession>
<evidence type="ECO:0000259" key="3">
    <source>
        <dbReference type="Pfam" id="PF12881"/>
    </source>
</evidence>
<sequence length="631" mass="69108">MTGCRQAAQDSLTWGPPLGSTPPVSQEAPIRPPVSQQAPWPQRPCTEGSRPTSQAKPPPPSVYQNFRRWQQLKALVWKKLPQTPDGEALACFFIPVLRSLARLNPTMSLDEGLWRGLQEWEGISNYERMNFHEMAAKFMEFEATEVIENSKLQGIMQVQGPPPAIPLKPDSPRPSSPDILQQPEGNSSKTGLKAQPAQPSASKGQRPPETKAPEEIPPEAVEEYMAIMDWLEGLPELCTHDSGGTSKENIAIMDWLEDLPKSSTEESEETCKGEGVEQQQDDYDICSDPDFLSYIDQLCFQEDFMADVEAIIHTRFMERLLSSKSDMSILDLSEELEHTDTLFFLLQVEAIIHPKFLEELLSSKPELDLEALIEELEQEQGLTPEQIVEKRLGAPRVASSVSELAICQGAERNEQSPQQAVSADTITLHIVCSDDQSHGGTDAEHLTPAAAAAAALQGGPRCPSVGTTWSTACPQEHGSLPQRLGSGDAVNHMEESPAGTPRKRAGDRKVGKEGVPSLASLLGSEYCLLPWGLSQSPRSPTTLLSSGLQAPGPSLCKRSGHSLDPPPLAKSKKRARIGDSCTPAKKPCPGSHFEEFAKQDLALGLNRPAQPQNRKCEASEVQKKRRKKKNP</sequence>
<dbReference type="PANTHER" id="PTHR22879:SF14">
    <property type="entry name" value="NUT FAMILY MEMBER 2A-RELATED"/>
    <property type="match status" value="1"/>
</dbReference>
<feature type="domain" description="Nuclear Testis protein N-terminal" evidence="3">
    <location>
        <begin position="344"/>
        <end position="627"/>
    </location>
</feature>
<evidence type="ECO:0000313" key="5">
    <source>
        <dbReference type="RefSeq" id="XP_012878824.1"/>
    </source>
</evidence>
<dbReference type="AlphaFoldDB" id="A0A1S3FS14"/>
<evidence type="ECO:0000313" key="4">
    <source>
        <dbReference type="Proteomes" id="UP000081671"/>
    </source>
</evidence>
<feature type="region of interest" description="Disordered" evidence="2">
    <location>
        <begin position="157"/>
        <end position="216"/>
    </location>
</feature>
<dbReference type="InParanoid" id="A0A1S3FS14"/>
<proteinExistence type="inferred from homology"/>
<dbReference type="KEGG" id="dord:105990853"/>
<dbReference type="InterPro" id="IPR024310">
    <property type="entry name" value="NUT"/>
</dbReference>
<dbReference type="Pfam" id="PF12881">
    <property type="entry name" value="NUT"/>
    <property type="match status" value="2"/>
</dbReference>
<name>A0A1S3FS14_DIPOR</name>
<gene>
    <name evidence="5" type="primary">LOC105990853</name>
</gene>
<organism evidence="4 5">
    <name type="scientific">Dipodomys ordii</name>
    <name type="common">Ord's kangaroo rat</name>
    <dbReference type="NCBI Taxonomy" id="10020"/>
    <lineage>
        <taxon>Eukaryota</taxon>
        <taxon>Metazoa</taxon>
        <taxon>Chordata</taxon>
        <taxon>Craniata</taxon>
        <taxon>Vertebrata</taxon>
        <taxon>Euteleostomi</taxon>
        <taxon>Mammalia</taxon>
        <taxon>Eutheria</taxon>
        <taxon>Euarchontoglires</taxon>
        <taxon>Glires</taxon>
        <taxon>Rodentia</taxon>
        <taxon>Castorimorpha</taxon>
        <taxon>Heteromyidae</taxon>
        <taxon>Dipodomyinae</taxon>
        <taxon>Dipodomys</taxon>
    </lineage>
</organism>
<comment type="similarity">
    <text evidence="1">Belongs to the NUT family.</text>
</comment>
<feature type="region of interest" description="Disordered" evidence="2">
    <location>
        <begin position="1"/>
        <end position="61"/>
    </location>
</feature>
<dbReference type="FunCoup" id="A0A1S3FS14">
    <property type="interactions" value="3"/>
</dbReference>
<dbReference type="Proteomes" id="UP000081671">
    <property type="component" value="Unplaced"/>
</dbReference>
<feature type="domain" description="Nuclear Testis protein N-terminal" evidence="3">
    <location>
        <begin position="2"/>
        <end position="248"/>
    </location>
</feature>
<dbReference type="RefSeq" id="XP_012878824.1">
    <property type="nucleotide sequence ID" value="XM_013023370.1"/>
</dbReference>
<feature type="region of interest" description="Disordered" evidence="2">
    <location>
        <begin position="604"/>
        <end position="631"/>
    </location>
</feature>
<feature type="compositionally biased region" description="Polar residues" evidence="2">
    <location>
        <begin position="538"/>
        <end position="548"/>
    </location>
</feature>
<reference evidence="5" key="1">
    <citation type="submission" date="2025-08" db="UniProtKB">
        <authorList>
            <consortium name="RefSeq"/>
        </authorList>
    </citation>
    <scope>IDENTIFICATION</scope>
    <source>
        <tissue evidence="5">Kidney</tissue>
    </source>
</reference>
<dbReference type="OrthoDB" id="9634453at2759"/>
<dbReference type="PANTHER" id="PTHR22879">
    <property type="entry name" value="NUT FAMILY MEMBER 1"/>
    <property type="match status" value="1"/>
</dbReference>
<evidence type="ECO:0000256" key="2">
    <source>
        <dbReference type="SAM" id="MobiDB-lite"/>
    </source>
</evidence>
<evidence type="ECO:0000256" key="1">
    <source>
        <dbReference type="ARBA" id="ARBA00010586"/>
    </source>
</evidence>
<feature type="region of interest" description="Disordered" evidence="2">
    <location>
        <begin position="477"/>
        <end position="512"/>
    </location>
</feature>
<feature type="region of interest" description="Disordered" evidence="2">
    <location>
        <begin position="538"/>
        <end position="592"/>
    </location>
</feature>
<dbReference type="InterPro" id="IPR024309">
    <property type="entry name" value="NUT_N"/>
</dbReference>